<protein>
    <submittedName>
        <fullName evidence="2">Uncharacterized protein</fullName>
    </submittedName>
</protein>
<reference evidence="2 3" key="1">
    <citation type="journal article" date="2016" name="Genome Biol. Evol.">
        <title>Divergent and convergent evolution of fungal pathogenicity.</title>
        <authorList>
            <person name="Shang Y."/>
            <person name="Xiao G."/>
            <person name="Zheng P."/>
            <person name="Cen K."/>
            <person name="Zhan S."/>
            <person name="Wang C."/>
        </authorList>
    </citation>
    <scope>NUCLEOTIDE SEQUENCE [LARGE SCALE GENOMIC DNA]</scope>
    <source>
        <strain evidence="2 3">RCEF 264</strain>
    </source>
</reference>
<feature type="region of interest" description="Disordered" evidence="1">
    <location>
        <begin position="75"/>
        <end position="125"/>
    </location>
</feature>
<evidence type="ECO:0000313" key="3">
    <source>
        <dbReference type="Proteomes" id="UP000076874"/>
    </source>
</evidence>
<comment type="caution">
    <text evidence="2">The sequence shown here is derived from an EMBL/GenBank/DDBJ whole genome shotgun (WGS) entry which is preliminary data.</text>
</comment>
<accession>A0A162J9I8</accession>
<name>A0A162J9I8_9HYPO</name>
<feature type="region of interest" description="Disordered" evidence="1">
    <location>
        <begin position="33"/>
        <end position="54"/>
    </location>
</feature>
<organism evidence="2 3">
    <name type="scientific">Niveomyces insectorum RCEF 264</name>
    <dbReference type="NCBI Taxonomy" id="1081102"/>
    <lineage>
        <taxon>Eukaryota</taxon>
        <taxon>Fungi</taxon>
        <taxon>Dikarya</taxon>
        <taxon>Ascomycota</taxon>
        <taxon>Pezizomycotina</taxon>
        <taxon>Sordariomycetes</taxon>
        <taxon>Hypocreomycetidae</taxon>
        <taxon>Hypocreales</taxon>
        <taxon>Cordycipitaceae</taxon>
        <taxon>Niveomyces</taxon>
    </lineage>
</organism>
<proteinExistence type="predicted"/>
<dbReference type="EMBL" id="AZHD01000003">
    <property type="protein sequence ID" value="OAA65692.1"/>
    <property type="molecule type" value="Genomic_DNA"/>
</dbReference>
<feature type="compositionally biased region" description="Low complexity" evidence="1">
    <location>
        <begin position="43"/>
        <end position="54"/>
    </location>
</feature>
<keyword evidence="3" id="KW-1185">Reference proteome</keyword>
<dbReference type="Proteomes" id="UP000076874">
    <property type="component" value="Unassembled WGS sequence"/>
</dbReference>
<gene>
    <name evidence="2" type="ORF">SPI_02479</name>
</gene>
<evidence type="ECO:0000313" key="2">
    <source>
        <dbReference type="EMBL" id="OAA65692.1"/>
    </source>
</evidence>
<evidence type="ECO:0000256" key="1">
    <source>
        <dbReference type="SAM" id="MobiDB-lite"/>
    </source>
</evidence>
<sequence>MPRIDASSAFGSGVAFFHPPFYPNIPSVLMTGNGSSGTAKIDTGNATGTTGSTAGMATDGSWLLTFRQFTAKDVRIATEQSKESSGSSESSHSDSDGNGDGSATSVHMRTRNCQAHISVGRGPPG</sequence>
<dbReference type="AlphaFoldDB" id="A0A162J9I8"/>